<dbReference type="GO" id="GO:0006355">
    <property type="term" value="P:regulation of DNA-templated transcription"/>
    <property type="evidence" value="ECO:0007669"/>
    <property type="project" value="InterPro"/>
</dbReference>
<evidence type="ECO:0000259" key="2">
    <source>
        <dbReference type="SMART" id="SM01043"/>
    </source>
</evidence>
<evidence type="ECO:0000256" key="1">
    <source>
        <dbReference type="PROSITE-ProRule" id="PRU00339"/>
    </source>
</evidence>
<dbReference type="SUPFAM" id="SSF52540">
    <property type="entry name" value="P-loop containing nucleoside triphosphate hydrolases"/>
    <property type="match status" value="1"/>
</dbReference>
<feature type="domain" description="Bacterial transcriptional activator" evidence="2">
    <location>
        <begin position="951"/>
        <end position="1095"/>
    </location>
</feature>
<comment type="caution">
    <text evidence="3">The sequence shown here is derived from an EMBL/GenBank/DDBJ whole genome shotgun (WGS) entry which is preliminary data.</text>
</comment>
<proteinExistence type="predicted"/>
<dbReference type="Gene3D" id="1.25.40.10">
    <property type="entry name" value="Tetratricopeptide repeat domain"/>
    <property type="match status" value="2"/>
</dbReference>
<dbReference type="Gene3D" id="1.10.10.10">
    <property type="entry name" value="Winged helix-like DNA-binding domain superfamily/Winged helix DNA-binding domain"/>
    <property type="match status" value="1"/>
</dbReference>
<dbReference type="InterPro" id="IPR019734">
    <property type="entry name" value="TPR_rpt"/>
</dbReference>
<dbReference type="SUPFAM" id="SSF46894">
    <property type="entry name" value="C-terminal effector domain of the bipartite response regulators"/>
    <property type="match status" value="1"/>
</dbReference>
<dbReference type="InterPro" id="IPR059106">
    <property type="entry name" value="WHD_MalT"/>
</dbReference>
<keyword evidence="4" id="KW-1185">Reference proteome</keyword>
<feature type="repeat" description="TPR" evidence="1">
    <location>
        <begin position="641"/>
        <end position="674"/>
    </location>
</feature>
<dbReference type="OrthoDB" id="134937at2"/>
<dbReference type="Pfam" id="PF13424">
    <property type="entry name" value="TPR_12"/>
    <property type="match status" value="1"/>
</dbReference>
<dbReference type="PANTHER" id="PTHR35807:SF2">
    <property type="entry name" value="TRANSCRIPTIONAL ACTIVATOR DOMAIN"/>
    <property type="match status" value="1"/>
</dbReference>
<name>A0A402B8G2_9CHLR</name>
<dbReference type="Proteomes" id="UP000287171">
    <property type="component" value="Unassembled WGS sequence"/>
</dbReference>
<organism evidence="3 4">
    <name type="scientific">Dictyobacter alpinus</name>
    <dbReference type="NCBI Taxonomy" id="2014873"/>
    <lineage>
        <taxon>Bacteria</taxon>
        <taxon>Bacillati</taxon>
        <taxon>Chloroflexota</taxon>
        <taxon>Ktedonobacteria</taxon>
        <taxon>Ktedonobacterales</taxon>
        <taxon>Dictyobacteraceae</taxon>
        <taxon>Dictyobacter</taxon>
    </lineage>
</organism>
<dbReference type="InterPro" id="IPR051677">
    <property type="entry name" value="AfsR-DnrI-RedD_regulator"/>
</dbReference>
<dbReference type="SMART" id="SM00028">
    <property type="entry name" value="TPR"/>
    <property type="match status" value="7"/>
</dbReference>
<dbReference type="InterPro" id="IPR027417">
    <property type="entry name" value="P-loop_NTPase"/>
</dbReference>
<dbReference type="PROSITE" id="PS50005">
    <property type="entry name" value="TPR"/>
    <property type="match status" value="1"/>
</dbReference>
<dbReference type="PANTHER" id="PTHR35807">
    <property type="entry name" value="TRANSCRIPTIONAL REGULATOR REDD-RELATED"/>
    <property type="match status" value="1"/>
</dbReference>
<dbReference type="SMART" id="SM01043">
    <property type="entry name" value="BTAD"/>
    <property type="match status" value="1"/>
</dbReference>
<dbReference type="InterPro" id="IPR016032">
    <property type="entry name" value="Sig_transdc_resp-reg_C-effctor"/>
</dbReference>
<evidence type="ECO:0000313" key="3">
    <source>
        <dbReference type="EMBL" id="GCE27619.1"/>
    </source>
</evidence>
<dbReference type="GO" id="GO:0003677">
    <property type="term" value="F:DNA binding"/>
    <property type="evidence" value="ECO:0007669"/>
    <property type="project" value="InterPro"/>
</dbReference>
<dbReference type="InterPro" id="IPR036388">
    <property type="entry name" value="WH-like_DNA-bd_sf"/>
</dbReference>
<accession>A0A402B8G2</accession>
<reference evidence="4" key="1">
    <citation type="submission" date="2018-12" db="EMBL/GenBank/DDBJ databases">
        <title>Tengunoibacter tsumagoiensis gen. nov., sp. nov., Dictyobacter kobayashii sp. nov., D. alpinus sp. nov., and D. joshuensis sp. nov. and description of Dictyobacteraceae fam. nov. within the order Ktedonobacterales isolated from Tengu-no-mugimeshi.</title>
        <authorList>
            <person name="Wang C.M."/>
            <person name="Zheng Y."/>
            <person name="Sakai Y."/>
            <person name="Toyoda A."/>
            <person name="Minakuchi Y."/>
            <person name="Abe K."/>
            <person name="Yokota A."/>
            <person name="Yabe S."/>
        </authorList>
    </citation>
    <scope>NUCLEOTIDE SEQUENCE [LARGE SCALE GENOMIC DNA]</scope>
    <source>
        <strain evidence="4">Uno16</strain>
    </source>
</reference>
<protein>
    <submittedName>
        <fullName evidence="3">Transcriptional activator</fullName>
    </submittedName>
</protein>
<dbReference type="AlphaFoldDB" id="A0A402B8G2"/>
<dbReference type="Pfam" id="PF03704">
    <property type="entry name" value="BTAD"/>
    <property type="match status" value="1"/>
</dbReference>
<evidence type="ECO:0000313" key="4">
    <source>
        <dbReference type="Proteomes" id="UP000287171"/>
    </source>
</evidence>
<dbReference type="RefSeq" id="WP_126627941.1">
    <property type="nucleotide sequence ID" value="NZ_BIFT01000001.1"/>
</dbReference>
<dbReference type="InterPro" id="IPR011990">
    <property type="entry name" value="TPR-like_helical_dom_sf"/>
</dbReference>
<keyword evidence="1" id="KW-0802">TPR repeat</keyword>
<dbReference type="EMBL" id="BIFT01000001">
    <property type="protein sequence ID" value="GCE27619.1"/>
    <property type="molecule type" value="Genomic_DNA"/>
</dbReference>
<dbReference type="SUPFAM" id="SSF48452">
    <property type="entry name" value="TPR-like"/>
    <property type="match status" value="2"/>
</dbReference>
<sequence>MQPSNLTWKLIAPIVPEALLHRRALLKKLHHALIESSPQYKLSLICAPAGYGKSTLLADFVSQSPISYCWYTLDQTDRDQHTFLRNLVASIRYRFPSFGPTLDQLIAHSARNGMHYGAGASDPGTIIDSIVEAITREITDPFLLFLANYHEVNEANAINQLVDRLIQLLPTFCSVVIESRGTPSLKYAFLLAQRQIFALSTIDFQFTAQEIKELAAIQGVTTLTEAEIEQFITYFDGWIVGILLGTRLGDMQFLQTYQQNQETPHAIELLIDQETLFEYLVQEVLGRKPEMYQFLGEAVVLQQMSPILCASLLDIEVSEVTERLGSLEVQGLFVSHYEEKGQIVYLCHPVLRDILCKVLYTQRPERFFQLHQQAAHLFYSMQDYESAMYHALALEDSSFAINLIIEIHERLIAEGNVETVARWIGKLPQSVTASHPLLLLIEARVSTILGDQAHALDVLIQATELEQELHLFADQAVRFRADVAIVRSRALFQAGEYVQSREGLREILASVPAKESALHAEAHTLLGISANVQGNIKDGIVHLQHALQYRGREKATRHVIDLHSMLASSYSLMGNFLLAEHHLSRALTLWKDVPDEYERVFLLMRMGLIKQRQGLYNEAEESFLQALAAARKGARFLRGEAYTLVNLGELYQEQEQYHQSLEILEDGLRLSRQIQDMYLTRGSLRTLAITYMFMGDAATALLILTEAEHLSDQNRDHTIEDVQLMLTRGTIFLYMQRYEEALQILYEAKEAFSAAHLKQDVLRATLRLADCQYGLQNDVNGDTLLQEVILHIRPDEDYERLLRFELKHLPHILARITAQEKGDPVEKLLQWRIQEKSTVSSSTAPVILTNTNHQIKIQAFGEPAIFVDDVMITHWRRAKAMELFFYLLDKKKAVRKDQIIDDLWPEWDTINDQAFRSTVHSLRKIVGEKSVVSGGGHYSLDLTTSFRHVLYDVELFLTYEEQVKTTLSGNNYEQAEKCLRAMIALYQGDYVQSFYSNWCLFQRDVLGRINMDAYGKLATLCFQQERWNESISLWEQIITRDPYQEEAHYGLMRCYARMGQRSYALRQYQHYAQLLQDELSASPSTTVQSFYQQLVKSESDPQN</sequence>
<dbReference type="Pfam" id="PF25873">
    <property type="entry name" value="WHD_MalT"/>
    <property type="match status" value="1"/>
</dbReference>
<dbReference type="InterPro" id="IPR005158">
    <property type="entry name" value="BTAD"/>
</dbReference>
<gene>
    <name evidence="3" type="ORF">KDA_31030</name>
</gene>
<dbReference type="Gene3D" id="3.40.50.300">
    <property type="entry name" value="P-loop containing nucleotide triphosphate hydrolases"/>
    <property type="match status" value="1"/>
</dbReference>